<keyword evidence="8" id="KW-0614">Plasmid</keyword>
<dbReference type="PANTHER" id="PTHR42961">
    <property type="entry name" value="IRON-SULFUR PROTEIN NUBPL"/>
    <property type="match status" value="1"/>
</dbReference>
<evidence type="ECO:0000313" key="8">
    <source>
        <dbReference type="EMBL" id="VEH85633.1"/>
    </source>
</evidence>
<evidence type="ECO:0000256" key="1">
    <source>
        <dbReference type="ARBA" id="ARBA00022723"/>
    </source>
</evidence>
<dbReference type="Proteomes" id="UP000054859">
    <property type="component" value="Unassembled WGS sequence"/>
</dbReference>
<dbReference type="AlphaFoldDB" id="A0A0W0R1I7"/>
<proteinExistence type="inferred from homology"/>
<evidence type="ECO:0000313" key="9">
    <source>
        <dbReference type="Proteomes" id="UP000054859"/>
    </source>
</evidence>
<name>A0A0W0R1I7_9GAMM</name>
<dbReference type="SUPFAM" id="SSF52540">
    <property type="entry name" value="P-loop containing nucleoside triphosphate hydrolases"/>
    <property type="match status" value="1"/>
</dbReference>
<geneLocation type="plasmid" evidence="8 10">
    <name>19</name>
</geneLocation>
<dbReference type="KEGG" id="ladl:NCTC12735_01268"/>
<organism evidence="7 9">
    <name type="scientific">Legionella adelaidensis</name>
    <dbReference type="NCBI Taxonomy" id="45056"/>
    <lineage>
        <taxon>Bacteria</taxon>
        <taxon>Pseudomonadati</taxon>
        <taxon>Pseudomonadota</taxon>
        <taxon>Gammaproteobacteria</taxon>
        <taxon>Legionellales</taxon>
        <taxon>Legionellaceae</taxon>
        <taxon>Legionella</taxon>
    </lineage>
</organism>
<dbReference type="Gene3D" id="3.40.50.300">
    <property type="entry name" value="P-loop containing nucleotide triphosphate hydrolases"/>
    <property type="match status" value="1"/>
</dbReference>
<dbReference type="PATRIC" id="fig|45056.6.peg.1814"/>
<dbReference type="GO" id="GO:0016226">
    <property type="term" value="P:iron-sulfur cluster assembly"/>
    <property type="evidence" value="ECO:0007669"/>
    <property type="project" value="InterPro"/>
</dbReference>
<dbReference type="GO" id="GO:0046872">
    <property type="term" value="F:metal ion binding"/>
    <property type="evidence" value="ECO:0007669"/>
    <property type="project" value="UniProtKB-KW"/>
</dbReference>
<evidence type="ECO:0000256" key="3">
    <source>
        <dbReference type="ARBA" id="ARBA00022840"/>
    </source>
</evidence>
<feature type="binding site" evidence="6">
    <location>
        <begin position="125"/>
        <end position="132"/>
    </location>
    <ligand>
        <name>ATP</name>
        <dbReference type="ChEBI" id="CHEBI:30616"/>
    </ligand>
</feature>
<dbReference type="GO" id="GO:0051539">
    <property type="term" value="F:4 iron, 4 sulfur cluster binding"/>
    <property type="evidence" value="ECO:0007669"/>
    <property type="project" value="TreeGrafter"/>
</dbReference>
<dbReference type="InterPro" id="IPR044304">
    <property type="entry name" value="NUBPL-like"/>
</dbReference>
<dbReference type="GO" id="GO:0140663">
    <property type="term" value="F:ATP-dependent FeS chaperone activity"/>
    <property type="evidence" value="ECO:0007669"/>
    <property type="project" value="InterPro"/>
</dbReference>
<evidence type="ECO:0000313" key="7">
    <source>
        <dbReference type="EMBL" id="KTC64950.1"/>
    </source>
</evidence>
<sequence length="376" mass="41279">MQVAFTNRCSYDLLFYYSPFMTIKTKIQSLLESSLKNSLHLNGNEPSFKTIVTLENTQLTINLCSEIPKGFLIESFIQDFKAAICKEFPQYSIEIGLDQFIKAHRTQLPGQALRGIKNTIAVASGKGGVGKSTVAVNLAIALAKAGARVGILDADIYGPSIPIMLGGPKEVLVSGEHYLPVEACGIYAMSIGYLTQDDPALIWRGPMLAKALLQMINITQWDELDYLFIDLPPGTGDIQLSLVQKIPLTAAIIVTTPQMVATADAEKAIKMFEKTNIDVLGLVENMSHYHCTHCGHEDHIFGAGGARRLSERFNCPLLGELPLETQVMSHSDKGEPIAFTENAIALPYWKTAFNVSFQLSKKPLNYADKFPPIVVE</sequence>
<comment type="subunit">
    <text evidence="6">Homodimer.</text>
</comment>
<reference evidence="7 9" key="1">
    <citation type="submission" date="2015-11" db="EMBL/GenBank/DDBJ databases">
        <title>Identification of large and diverse effector repertoires of 38 Legionella species.</title>
        <authorList>
            <person name="Burstein D."/>
            <person name="Amaro F."/>
            <person name="Zusman T."/>
            <person name="Lifshitz Z."/>
            <person name="Cohen O."/>
            <person name="Gilbert J.A."/>
            <person name="Pupko T."/>
            <person name="Shuman H.A."/>
            <person name="Segal G."/>
        </authorList>
    </citation>
    <scope>NUCLEOTIDE SEQUENCE [LARGE SCALE GENOMIC DNA]</scope>
    <source>
        <strain evidence="7 9">1762-AUS-E</strain>
    </source>
</reference>
<dbReference type="EMBL" id="LR134428">
    <property type="protein sequence ID" value="VEH85633.1"/>
    <property type="molecule type" value="Genomic_DNA"/>
</dbReference>
<keyword evidence="6" id="KW-0378">Hydrolase</keyword>
<comment type="similarity">
    <text evidence="6">Belongs to the Mrp/NBP35 ATP-binding proteins family.</text>
</comment>
<protein>
    <recommendedName>
        <fullName evidence="6">Iron-sulfur cluster carrier protein</fullName>
    </recommendedName>
</protein>
<dbReference type="EMBL" id="LNKA01000016">
    <property type="protein sequence ID" value="KTC64950.1"/>
    <property type="molecule type" value="Genomic_DNA"/>
</dbReference>
<evidence type="ECO:0000256" key="4">
    <source>
        <dbReference type="ARBA" id="ARBA00023004"/>
    </source>
</evidence>
<keyword evidence="3 6" id="KW-0067">ATP-binding</keyword>
<dbReference type="InterPro" id="IPR019591">
    <property type="entry name" value="Mrp/NBP35_ATP-bd"/>
</dbReference>
<keyword evidence="4 6" id="KW-0408">Iron</keyword>
<evidence type="ECO:0000256" key="5">
    <source>
        <dbReference type="ARBA" id="ARBA00023014"/>
    </source>
</evidence>
<dbReference type="Proteomes" id="UP000281170">
    <property type="component" value="Plasmid 19"/>
</dbReference>
<dbReference type="PANTHER" id="PTHR42961:SF2">
    <property type="entry name" value="IRON-SULFUR PROTEIN NUBPL"/>
    <property type="match status" value="1"/>
</dbReference>
<dbReference type="HAMAP" id="MF_02040">
    <property type="entry name" value="Mrp_NBP35"/>
    <property type="match status" value="1"/>
</dbReference>
<evidence type="ECO:0000256" key="2">
    <source>
        <dbReference type="ARBA" id="ARBA00022741"/>
    </source>
</evidence>
<evidence type="ECO:0000313" key="10">
    <source>
        <dbReference type="Proteomes" id="UP000281170"/>
    </source>
</evidence>
<dbReference type="CDD" id="cd02037">
    <property type="entry name" value="Mrp_NBP35"/>
    <property type="match status" value="1"/>
</dbReference>
<dbReference type="Pfam" id="PF10609">
    <property type="entry name" value="ParA"/>
    <property type="match status" value="1"/>
</dbReference>
<dbReference type="STRING" id="45056.Lade_1757"/>
<keyword evidence="9" id="KW-1185">Reference proteome</keyword>
<dbReference type="FunFam" id="3.40.50.300:FF:001119">
    <property type="entry name" value="Iron-sulfur cluster carrier protein"/>
    <property type="match status" value="1"/>
</dbReference>
<keyword evidence="2 6" id="KW-0547">Nucleotide-binding</keyword>
<reference evidence="8 10" key="2">
    <citation type="submission" date="2018-12" db="EMBL/GenBank/DDBJ databases">
        <authorList>
            <consortium name="Pathogen Informatics"/>
        </authorList>
    </citation>
    <scope>NUCLEOTIDE SEQUENCE [LARGE SCALE GENOMIC DNA]</scope>
    <source>
        <strain evidence="8 10">NCTC12735</strain>
        <plasmid evidence="10">19</plasmid>
    </source>
</reference>
<keyword evidence="5 6" id="KW-0411">Iron-sulfur</keyword>
<dbReference type="InterPro" id="IPR033756">
    <property type="entry name" value="YlxH/NBP35"/>
</dbReference>
<gene>
    <name evidence="7" type="primary">mrp</name>
    <name evidence="7" type="ORF">Lade_1757</name>
    <name evidence="8" type="ORF">NCTC12735_01268</name>
</gene>
<dbReference type="InterPro" id="IPR027417">
    <property type="entry name" value="P-loop_NTPase"/>
</dbReference>
<accession>A0A0W0R1I7</accession>
<evidence type="ECO:0000256" key="6">
    <source>
        <dbReference type="HAMAP-Rule" id="MF_02040"/>
    </source>
</evidence>
<keyword evidence="1 6" id="KW-0479">Metal-binding</keyword>
<comment type="function">
    <text evidence="6">Binds and transfers iron-sulfur (Fe-S) clusters to target apoproteins. Can hydrolyze ATP.</text>
</comment>
<dbReference type="GO" id="GO:0016887">
    <property type="term" value="F:ATP hydrolysis activity"/>
    <property type="evidence" value="ECO:0007669"/>
    <property type="project" value="UniProtKB-UniRule"/>
</dbReference>
<dbReference type="GO" id="GO:0005524">
    <property type="term" value="F:ATP binding"/>
    <property type="evidence" value="ECO:0007669"/>
    <property type="project" value="UniProtKB-UniRule"/>
</dbReference>